<name>A0A7S4G1F9_9EUGL</name>
<evidence type="ECO:0000313" key="6">
    <source>
        <dbReference type="EMBL" id="CAE0822219.1"/>
    </source>
</evidence>
<evidence type="ECO:0000256" key="4">
    <source>
        <dbReference type="SAM" id="MobiDB-lite"/>
    </source>
</evidence>
<feature type="compositionally biased region" description="Basic and acidic residues" evidence="4">
    <location>
        <begin position="126"/>
        <end position="146"/>
    </location>
</feature>
<keyword evidence="3" id="KW-0440">LIM domain</keyword>
<gene>
    <name evidence="6" type="ORF">EGYM00163_LOCUS33420</name>
</gene>
<feature type="region of interest" description="Disordered" evidence="4">
    <location>
        <begin position="126"/>
        <end position="160"/>
    </location>
</feature>
<protein>
    <recommendedName>
        <fullName evidence="5">LIM zinc-binding domain-containing protein</fullName>
    </recommendedName>
</protein>
<dbReference type="EMBL" id="HBJA01096560">
    <property type="protein sequence ID" value="CAE0822219.1"/>
    <property type="molecule type" value="Transcribed_RNA"/>
</dbReference>
<dbReference type="Pfam" id="PF00412">
    <property type="entry name" value="LIM"/>
    <property type="match status" value="1"/>
</dbReference>
<dbReference type="PROSITE" id="PS00478">
    <property type="entry name" value="LIM_DOMAIN_1"/>
    <property type="match status" value="1"/>
</dbReference>
<dbReference type="AlphaFoldDB" id="A0A7S4G1F9"/>
<evidence type="ECO:0000256" key="1">
    <source>
        <dbReference type="ARBA" id="ARBA00022723"/>
    </source>
</evidence>
<keyword evidence="1 3" id="KW-0479">Metal-binding</keyword>
<evidence type="ECO:0000259" key="5">
    <source>
        <dbReference type="PROSITE" id="PS50023"/>
    </source>
</evidence>
<evidence type="ECO:0000256" key="3">
    <source>
        <dbReference type="PROSITE-ProRule" id="PRU00125"/>
    </source>
</evidence>
<evidence type="ECO:0000256" key="2">
    <source>
        <dbReference type="ARBA" id="ARBA00022833"/>
    </source>
</evidence>
<reference evidence="6" key="1">
    <citation type="submission" date="2021-01" db="EMBL/GenBank/DDBJ databases">
        <authorList>
            <person name="Corre E."/>
            <person name="Pelletier E."/>
            <person name="Niang G."/>
            <person name="Scheremetjew M."/>
            <person name="Finn R."/>
            <person name="Kale V."/>
            <person name="Holt S."/>
            <person name="Cochrane G."/>
            <person name="Meng A."/>
            <person name="Brown T."/>
            <person name="Cohen L."/>
        </authorList>
    </citation>
    <scope>NUCLEOTIDE SEQUENCE</scope>
    <source>
        <strain evidence="6">CCMP1594</strain>
    </source>
</reference>
<dbReference type="InterPro" id="IPR001781">
    <property type="entry name" value="Znf_LIM"/>
</dbReference>
<dbReference type="GO" id="GO:0046872">
    <property type="term" value="F:metal ion binding"/>
    <property type="evidence" value="ECO:0007669"/>
    <property type="project" value="UniProtKB-KW"/>
</dbReference>
<organism evidence="6">
    <name type="scientific">Eutreptiella gymnastica</name>
    <dbReference type="NCBI Taxonomy" id="73025"/>
    <lineage>
        <taxon>Eukaryota</taxon>
        <taxon>Discoba</taxon>
        <taxon>Euglenozoa</taxon>
        <taxon>Euglenida</taxon>
        <taxon>Spirocuta</taxon>
        <taxon>Euglenophyceae</taxon>
        <taxon>Eutreptiales</taxon>
        <taxon>Eutreptiaceae</taxon>
        <taxon>Eutreptiella</taxon>
    </lineage>
</organism>
<feature type="domain" description="LIM zinc-binding" evidence="5">
    <location>
        <begin position="13"/>
        <end position="77"/>
    </location>
</feature>
<keyword evidence="2 3" id="KW-0862">Zinc</keyword>
<dbReference type="Gene3D" id="2.10.110.10">
    <property type="entry name" value="Cysteine Rich Protein"/>
    <property type="match status" value="1"/>
</dbReference>
<dbReference type="PROSITE" id="PS50023">
    <property type="entry name" value="LIM_DOMAIN_2"/>
    <property type="match status" value="1"/>
</dbReference>
<dbReference type="SMART" id="SM00132">
    <property type="entry name" value="LIM"/>
    <property type="match status" value="1"/>
</dbReference>
<proteinExistence type="predicted"/>
<sequence>MAAAGTEDDSFGDLCPRCKSAVTRSGGIYQYLRYWHPKCFTCSKCGKPFAAGERAYKAAGEDGVVYHEECMNAVRADEKVQGSASTDDEPKVYFTSFLRAEMTPGHLAECLALSCDRWFLEKAKEKEAAPSEKVTQAKKDKTEKKKVAVSSKKMQEEEDEGIDVAAELAARASQLKG</sequence>
<accession>A0A7S4G1F9</accession>